<reference evidence="7" key="1">
    <citation type="journal article" date="2020" name="Stud. Mycol.">
        <title>101 Dothideomycetes genomes: a test case for predicting lifestyles and emergence of pathogens.</title>
        <authorList>
            <person name="Haridas S."/>
            <person name="Albert R."/>
            <person name="Binder M."/>
            <person name="Bloem J."/>
            <person name="Labutti K."/>
            <person name="Salamov A."/>
            <person name="Andreopoulos B."/>
            <person name="Baker S."/>
            <person name="Barry K."/>
            <person name="Bills G."/>
            <person name="Bluhm B."/>
            <person name="Cannon C."/>
            <person name="Castanera R."/>
            <person name="Culley D."/>
            <person name="Daum C."/>
            <person name="Ezra D."/>
            <person name="Gonzalez J."/>
            <person name="Henrissat B."/>
            <person name="Kuo A."/>
            <person name="Liang C."/>
            <person name="Lipzen A."/>
            <person name="Lutzoni F."/>
            <person name="Magnuson J."/>
            <person name="Mondo S."/>
            <person name="Nolan M."/>
            <person name="Ohm R."/>
            <person name="Pangilinan J."/>
            <person name="Park H.-J."/>
            <person name="Ramirez L."/>
            <person name="Alfaro M."/>
            <person name="Sun H."/>
            <person name="Tritt A."/>
            <person name="Yoshinaga Y."/>
            <person name="Zwiers L.-H."/>
            <person name="Turgeon B."/>
            <person name="Goodwin S."/>
            <person name="Spatafora J."/>
            <person name="Crous P."/>
            <person name="Grigoriev I."/>
        </authorList>
    </citation>
    <scope>NUCLEOTIDE SEQUENCE</scope>
    <source>
        <strain evidence="7">CBS 175.79</strain>
    </source>
</reference>
<keyword evidence="4" id="KW-0456">Lyase</keyword>
<sequence length="383" mass="41884">MTSSPNPPILHISCHCTLTTHTLPLPPTLLPLKTSLCNCNISRRISGSLLTSYIDLTPPPPHNQDVHVSKPDVSALTPYRSSSILTRWFCGTCGTHMFLEYDFDGHFEAATGAVRVEGREGTDGVVRVEAVMWIGDTVDGGAGRFIKSVDGRVLRRFLEGSTDEEGGGDVPPDWTSSSRRQEVPEGKGEEAVHARCHCGGVEFWVTPPNAASREARSPYPDLLVPYNSRKSAENPGNEAWWLPGEGRYLAGTCACESCRRVSGFDVTFWAFVPTCNIFQDEACTVPFTRRPYWGSMKVYESSKGVTRTFCGTCGANVFWDGEGRDGLVDVAVGLLDAKSGARAEEILSWCTERVSFAEEALNKGLIRGLQEGLQSWGSRHDEG</sequence>
<evidence type="ECO:0000256" key="5">
    <source>
        <dbReference type="SAM" id="MobiDB-lite"/>
    </source>
</evidence>
<dbReference type="EMBL" id="ML978066">
    <property type="protein sequence ID" value="KAF2021186.1"/>
    <property type="molecule type" value="Genomic_DNA"/>
</dbReference>
<evidence type="ECO:0000313" key="7">
    <source>
        <dbReference type="EMBL" id="KAF2021186.1"/>
    </source>
</evidence>
<evidence type="ECO:0000313" key="8">
    <source>
        <dbReference type="Proteomes" id="UP000799778"/>
    </source>
</evidence>
<dbReference type="PANTHER" id="PTHR33337">
    <property type="entry name" value="GFA DOMAIN-CONTAINING PROTEIN"/>
    <property type="match status" value="1"/>
</dbReference>
<evidence type="ECO:0000256" key="3">
    <source>
        <dbReference type="ARBA" id="ARBA00022833"/>
    </source>
</evidence>
<keyword evidence="2" id="KW-0479">Metal-binding</keyword>
<protein>
    <recommendedName>
        <fullName evidence="6">CENP-V/GFA domain-containing protein</fullName>
    </recommendedName>
</protein>
<dbReference type="Pfam" id="PF04828">
    <property type="entry name" value="GFA"/>
    <property type="match status" value="2"/>
</dbReference>
<organism evidence="7 8">
    <name type="scientific">Aaosphaeria arxii CBS 175.79</name>
    <dbReference type="NCBI Taxonomy" id="1450172"/>
    <lineage>
        <taxon>Eukaryota</taxon>
        <taxon>Fungi</taxon>
        <taxon>Dikarya</taxon>
        <taxon>Ascomycota</taxon>
        <taxon>Pezizomycotina</taxon>
        <taxon>Dothideomycetes</taxon>
        <taxon>Pleosporomycetidae</taxon>
        <taxon>Pleosporales</taxon>
        <taxon>Pleosporales incertae sedis</taxon>
        <taxon>Aaosphaeria</taxon>
    </lineage>
</organism>
<evidence type="ECO:0000256" key="4">
    <source>
        <dbReference type="ARBA" id="ARBA00023239"/>
    </source>
</evidence>
<name>A0A6A5Y7C0_9PLEO</name>
<comment type="similarity">
    <text evidence="1">Belongs to the Gfa family.</text>
</comment>
<feature type="domain" description="CENP-V/GFA" evidence="6">
    <location>
        <begin position="10"/>
        <end position="129"/>
    </location>
</feature>
<dbReference type="GeneID" id="54288151"/>
<dbReference type="PANTHER" id="PTHR33337:SF40">
    <property type="entry name" value="CENP-V_GFA DOMAIN-CONTAINING PROTEIN-RELATED"/>
    <property type="match status" value="1"/>
</dbReference>
<keyword evidence="8" id="KW-1185">Reference proteome</keyword>
<dbReference type="PROSITE" id="PS51891">
    <property type="entry name" value="CENP_V_GFA"/>
    <property type="match status" value="1"/>
</dbReference>
<dbReference type="OrthoDB" id="5422068at2759"/>
<gene>
    <name evidence="7" type="ORF">BU24DRAFT_446264</name>
</gene>
<evidence type="ECO:0000259" key="6">
    <source>
        <dbReference type="PROSITE" id="PS51891"/>
    </source>
</evidence>
<proteinExistence type="inferred from homology"/>
<dbReference type="RefSeq" id="XP_033389525.1">
    <property type="nucleotide sequence ID" value="XM_033530754.1"/>
</dbReference>
<dbReference type="AlphaFoldDB" id="A0A6A5Y7C0"/>
<dbReference type="GO" id="GO:0016846">
    <property type="term" value="F:carbon-sulfur lyase activity"/>
    <property type="evidence" value="ECO:0007669"/>
    <property type="project" value="InterPro"/>
</dbReference>
<dbReference type="InterPro" id="IPR006913">
    <property type="entry name" value="CENP-V/GFA"/>
</dbReference>
<dbReference type="GO" id="GO:0046872">
    <property type="term" value="F:metal ion binding"/>
    <property type="evidence" value="ECO:0007669"/>
    <property type="project" value="UniProtKB-KW"/>
</dbReference>
<dbReference type="InterPro" id="IPR011057">
    <property type="entry name" value="Mss4-like_sf"/>
</dbReference>
<dbReference type="SUPFAM" id="SSF51316">
    <property type="entry name" value="Mss4-like"/>
    <property type="match status" value="2"/>
</dbReference>
<accession>A0A6A5Y7C0</accession>
<feature type="region of interest" description="Disordered" evidence="5">
    <location>
        <begin position="160"/>
        <end position="186"/>
    </location>
</feature>
<keyword evidence="3" id="KW-0862">Zinc</keyword>
<evidence type="ECO:0000256" key="2">
    <source>
        <dbReference type="ARBA" id="ARBA00022723"/>
    </source>
</evidence>
<dbReference type="Gene3D" id="3.90.1590.10">
    <property type="entry name" value="glutathione-dependent formaldehyde- activating enzyme (gfa)"/>
    <property type="match status" value="2"/>
</dbReference>
<evidence type="ECO:0000256" key="1">
    <source>
        <dbReference type="ARBA" id="ARBA00005495"/>
    </source>
</evidence>
<dbReference type="Proteomes" id="UP000799778">
    <property type="component" value="Unassembled WGS sequence"/>
</dbReference>